<dbReference type="GO" id="GO:0004888">
    <property type="term" value="F:transmembrane signaling receptor activity"/>
    <property type="evidence" value="ECO:0007669"/>
    <property type="project" value="TreeGrafter"/>
</dbReference>
<accession>A0AAD1TKF1</accession>
<dbReference type="PANTHER" id="PTHR11481">
    <property type="entry name" value="IMMUNOGLOBULIN FC RECEPTOR"/>
    <property type="match status" value="1"/>
</dbReference>
<evidence type="ECO:0000259" key="3">
    <source>
        <dbReference type="PROSITE" id="PS50835"/>
    </source>
</evidence>
<dbReference type="Pfam" id="PF13895">
    <property type="entry name" value="Ig_2"/>
    <property type="match status" value="1"/>
</dbReference>
<dbReference type="InterPro" id="IPR036179">
    <property type="entry name" value="Ig-like_dom_sf"/>
</dbReference>
<dbReference type="AlphaFoldDB" id="A0AAD1TKF1"/>
<dbReference type="EMBL" id="OW240924">
    <property type="protein sequence ID" value="CAH2327106.1"/>
    <property type="molecule type" value="Genomic_DNA"/>
</dbReference>
<dbReference type="InterPro" id="IPR003599">
    <property type="entry name" value="Ig_sub"/>
</dbReference>
<keyword evidence="1" id="KW-0732">Signal</keyword>
<reference evidence="4" key="1">
    <citation type="submission" date="2022-03" db="EMBL/GenBank/DDBJ databases">
        <authorList>
            <person name="Alioto T."/>
            <person name="Alioto T."/>
            <person name="Gomez Garrido J."/>
        </authorList>
    </citation>
    <scope>NUCLEOTIDE SEQUENCE</scope>
</reference>
<feature type="domain" description="Ig-like" evidence="3">
    <location>
        <begin position="55"/>
        <end position="135"/>
    </location>
</feature>
<evidence type="ECO:0000256" key="2">
    <source>
        <dbReference type="ARBA" id="ARBA00023157"/>
    </source>
</evidence>
<dbReference type="InterPro" id="IPR050488">
    <property type="entry name" value="Ig_Fc_receptor"/>
</dbReference>
<organism evidence="4 5">
    <name type="scientific">Pelobates cultripes</name>
    <name type="common">Western spadefoot toad</name>
    <dbReference type="NCBI Taxonomy" id="61616"/>
    <lineage>
        <taxon>Eukaryota</taxon>
        <taxon>Metazoa</taxon>
        <taxon>Chordata</taxon>
        <taxon>Craniata</taxon>
        <taxon>Vertebrata</taxon>
        <taxon>Euteleostomi</taxon>
        <taxon>Amphibia</taxon>
        <taxon>Batrachia</taxon>
        <taxon>Anura</taxon>
        <taxon>Pelobatoidea</taxon>
        <taxon>Pelobatidae</taxon>
        <taxon>Pelobates</taxon>
    </lineage>
</organism>
<feature type="domain" description="Ig-like" evidence="3">
    <location>
        <begin position="140"/>
        <end position="231"/>
    </location>
</feature>
<keyword evidence="4" id="KW-0675">Receptor</keyword>
<dbReference type="GO" id="GO:0009897">
    <property type="term" value="C:external side of plasma membrane"/>
    <property type="evidence" value="ECO:0007669"/>
    <property type="project" value="TreeGrafter"/>
</dbReference>
<dbReference type="Gene3D" id="2.60.40.10">
    <property type="entry name" value="Immunoglobulins"/>
    <property type="match status" value="2"/>
</dbReference>
<dbReference type="InterPro" id="IPR003598">
    <property type="entry name" value="Ig_sub2"/>
</dbReference>
<proteinExistence type="predicted"/>
<evidence type="ECO:0000313" key="4">
    <source>
        <dbReference type="EMBL" id="CAH2327106.1"/>
    </source>
</evidence>
<name>A0AAD1TKF1_PELCU</name>
<dbReference type="InterPro" id="IPR007110">
    <property type="entry name" value="Ig-like_dom"/>
</dbReference>
<dbReference type="GO" id="GO:0006955">
    <property type="term" value="P:immune response"/>
    <property type="evidence" value="ECO:0007669"/>
    <property type="project" value="TreeGrafter"/>
</dbReference>
<dbReference type="Proteomes" id="UP001295444">
    <property type="component" value="Chromosome 13"/>
</dbReference>
<dbReference type="GO" id="GO:0007166">
    <property type="term" value="P:cell surface receptor signaling pathway"/>
    <property type="evidence" value="ECO:0007669"/>
    <property type="project" value="TreeGrafter"/>
</dbReference>
<dbReference type="SUPFAM" id="SSF48726">
    <property type="entry name" value="Immunoglobulin"/>
    <property type="match status" value="2"/>
</dbReference>
<gene>
    <name evidence="4" type="ORF">PECUL_23A055138</name>
</gene>
<dbReference type="Pfam" id="PF13927">
    <property type="entry name" value="Ig_3"/>
    <property type="match status" value="1"/>
</dbReference>
<dbReference type="SMART" id="SM00409">
    <property type="entry name" value="IG"/>
    <property type="match status" value="2"/>
</dbReference>
<keyword evidence="5" id="KW-1185">Reference proteome</keyword>
<sequence>MLVGARTAAENVPDLTCTVLLPRSIGTSLPTSFKSTIKCRYHLSLEVTNEKLVRPVISVTPNTRKIFIGDSITLTCNVESVSQGDQNYYWYKDSKYVYITGKTFTIQSAEIDDSGDYQCETERGDQSDAFNLDVGNDLSTRVTVILGPPGGLITKGERLKVTCSVDRGSGNLEFKWCKQDSENCNKMYQAGSHQEHFLVESVVESYSGDYFCSVTANNIQVVFKSETVKISVHGKNTNV</sequence>
<keyword evidence="2" id="KW-1015">Disulfide bond</keyword>
<dbReference type="SMART" id="SM00408">
    <property type="entry name" value="IGc2"/>
    <property type="match status" value="1"/>
</dbReference>
<dbReference type="PANTHER" id="PTHR11481:SF64">
    <property type="entry name" value="FC RECEPTOR-LIKE PROTEIN 4"/>
    <property type="match status" value="1"/>
</dbReference>
<protein>
    <submittedName>
        <fullName evidence="4">Fc receptor 3</fullName>
    </submittedName>
</protein>
<dbReference type="PROSITE" id="PS50835">
    <property type="entry name" value="IG_LIKE"/>
    <property type="match status" value="2"/>
</dbReference>
<evidence type="ECO:0000256" key="1">
    <source>
        <dbReference type="ARBA" id="ARBA00022729"/>
    </source>
</evidence>
<dbReference type="InterPro" id="IPR013783">
    <property type="entry name" value="Ig-like_fold"/>
</dbReference>
<evidence type="ECO:0000313" key="5">
    <source>
        <dbReference type="Proteomes" id="UP001295444"/>
    </source>
</evidence>